<feature type="transmembrane region" description="Helical" evidence="4">
    <location>
        <begin position="364"/>
        <end position="381"/>
    </location>
</feature>
<dbReference type="Pfam" id="PF07690">
    <property type="entry name" value="MFS_1"/>
    <property type="match status" value="1"/>
</dbReference>
<feature type="transmembrane region" description="Helical" evidence="4">
    <location>
        <begin position="143"/>
        <end position="162"/>
    </location>
</feature>
<comment type="subcellular location">
    <subcellularLocation>
        <location evidence="1">Membrane</location>
        <topology evidence="1">Multi-pass membrane protein</topology>
    </subcellularLocation>
</comment>
<keyword evidence="7" id="KW-1185">Reference proteome</keyword>
<dbReference type="InterPro" id="IPR011701">
    <property type="entry name" value="MFS"/>
</dbReference>
<dbReference type="AlphaFoldDB" id="E9DXY6"/>
<feature type="transmembrane region" description="Helical" evidence="4">
    <location>
        <begin position="340"/>
        <end position="358"/>
    </location>
</feature>
<dbReference type="EMBL" id="GL698481">
    <property type="protein sequence ID" value="EFY91599.1"/>
    <property type="molecule type" value="Genomic_DNA"/>
</dbReference>
<sequence length="485" mass="52651">MPPPHNPHHESTRARIKRAKLRQPLEWPGPRPRRRASKRPLVAAYRPRARRLREPRVLHRGPGSHMGSASTKLRWLDMAINMSSAGYSVSYGIFQEYYSGPKSGIAGSPGSFATIGTSQMGVMYLMMPVAFLILHRYPHLRPWCGPLGLLVTVVSLVSSAFVDSVGGLIATQGVLYAVGCGLLFSPISMYMDEWFVQRKGMAYGVMWSGKAAVGVAMPFVFSELLDRFGLEATLLSWTVASAMLTCPLLFFLKPRVPLPRSTQPRPLSFEFLRRAPFWMMQLGIVIQALGYIMPSTYMATYASNIGLSSVSGPILVALFSFASIPGAVVHGVLGDRISATTVILISSFGSAVPVFLLWGLSRHFANVVVFVLVYGFFAGGFSSTWSSMMREIKRNDSSSDTAVIFGMLLGGRGVGFVLGGPVSGALTSARGALSEESLGYATIYGPMILCTGITAILGAWGSYWKLLNKASSQGFSECLPIIRHP</sequence>
<dbReference type="Proteomes" id="UP000002499">
    <property type="component" value="Unassembled WGS sequence"/>
</dbReference>
<evidence type="ECO:0000256" key="4">
    <source>
        <dbReference type="SAM" id="Phobius"/>
    </source>
</evidence>
<evidence type="ECO:0000313" key="6">
    <source>
        <dbReference type="EMBL" id="EFY91599.1"/>
    </source>
</evidence>
<evidence type="ECO:0000256" key="1">
    <source>
        <dbReference type="ARBA" id="ARBA00004141"/>
    </source>
</evidence>
<dbReference type="PANTHER" id="PTHR11360">
    <property type="entry name" value="MONOCARBOXYLATE TRANSPORTER"/>
    <property type="match status" value="1"/>
</dbReference>
<evidence type="ECO:0000256" key="3">
    <source>
        <dbReference type="SAM" id="MobiDB-lite"/>
    </source>
</evidence>
<feature type="transmembrane region" description="Helical" evidence="4">
    <location>
        <begin position="275"/>
        <end position="294"/>
    </location>
</feature>
<gene>
    <name evidence="6" type="ORF">MAC_02484</name>
</gene>
<evidence type="ECO:0000259" key="5">
    <source>
        <dbReference type="PROSITE" id="PS50850"/>
    </source>
</evidence>
<organism evidence="7">
    <name type="scientific">Metarhizium acridum (strain CQMa 102)</name>
    <dbReference type="NCBI Taxonomy" id="655827"/>
    <lineage>
        <taxon>Eukaryota</taxon>
        <taxon>Fungi</taxon>
        <taxon>Dikarya</taxon>
        <taxon>Ascomycota</taxon>
        <taxon>Pezizomycotina</taxon>
        <taxon>Sordariomycetes</taxon>
        <taxon>Hypocreomycetidae</taxon>
        <taxon>Hypocreales</taxon>
        <taxon>Clavicipitaceae</taxon>
        <taxon>Metarhizium</taxon>
    </lineage>
</organism>
<dbReference type="GO" id="GO:0022857">
    <property type="term" value="F:transmembrane transporter activity"/>
    <property type="evidence" value="ECO:0007669"/>
    <property type="project" value="InterPro"/>
</dbReference>
<comment type="similarity">
    <text evidence="2">Belongs to the major facilitator superfamily. Monocarboxylate porter (TC 2.A.1.13) family.</text>
</comment>
<keyword evidence="4" id="KW-0472">Membrane</keyword>
<dbReference type="InParanoid" id="E9DXY6"/>
<reference evidence="6 7" key="1">
    <citation type="journal article" date="2011" name="PLoS Genet.">
        <title>Genome sequencing and comparative transcriptomics of the model entomopathogenic fungi Metarhizium anisopliae and M. acridum.</title>
        <authorList>
            <person name="Gao Q."/>
            <person name="Jin K."/>
            <person name="Ying S.H."/>
            <person name="Zhang Y."/>
            <person name="Xiao G."/>
            <person name="Shang Y."/>
            <person name="Duan Z."/>
            <person name="Hu X."/>
            <person name="Xie X.Q."/>
            <person name="Zhou G."/>
            <person name="Peng G."/>
            <person name="Luo Z."/>
            <person name="Huang W."/>
            <person name="Wang B."/>
            <person name="Fang W."/>
            <person name="Wang S."/>
            <person name="Zhong Y."/>
            <person name="Ma L.J."/>
            <person name="St Leger R.J."/>
            <person name="Zhao G.P."/>
            <person name="Pei Y."/>
            <person name="Feng M.G."/>
            <person name="Xia Y."/>
            <person name="Wang C."/>
        </authorList>
    </citation>
    <scope>NUCLEOTIDE SEQUENCE [LARGE SCALE GENOMIC DNA]</scope>
    <source>
        <strain evidence="6 7">CQMa 102</strain>
    </source>
</reference>
<dbReference type="KEGG" id="maw:19246795"/>
<proteinExistence type="inferred from homology"/>
<feature type="transmembrane region" description="Helical" evidence="4">
    <location>
        <begin position="402"/>
        <end position="423"/>
    </location>
</feature>
<dbReference type="OrthoDB" id="2213137at2759"/>
<evidence type="ECO:0000256" key="2">
    <source>
        <dbReference type="ARBA" id="ARBA00006727"/>
    </source>
</evidence>
<protein>
    <recommendedName>
        <fullName evidence="5">Major facilitator superfamily (MFS) profile domain-containing protein</fullName>
    </recommendedName>
</protein>
<feature type="transmembrane region" description="Helical" evidence="4">
    <location>
        <begin position="168"/>
        <end position="190"/>
    </location>
</feature>
<dbReference type="PANTHER" id="PTHR11360:SF287">
    <property type="entry name" value="MFS MONOCARBOXYLATE TRANSPORTER"/>
    <property type="match status" value="1"/>
</dbReference>
<dbReference type="GeneID" id="19246795"/>
<feature type="transmembrane region" description="Helical" evidence="4">
    <location>
        <begin position="443"/>
        <end position="463"/>
    </location>
</feature>
<feature type="transmembrane region" description="Helical" evidence="4">
    <location>
        <begin position="114"/>
        <end position="134"/>
    </location>
</feature>
<feature type="domain" description="Major facilitator superfamily (MFS) profile" evidence="5">
    <location>
        <begin position="276"/>
        <end position="485"/>
    </location>
</feature>
<dbReference type="HOGENOM" id="CLU_001265_1_2_1"/>
<feature type="transmembrane region" description="Helical" evidence="4">
    <location>
        <begin position="202"/>
        <end position="222"/>
    </location>
</feature>
<accession>E9DXY6</accession>
<keyword evidence="4" id="KW-0812">Transmembrane</keyword>
<dbReference type="GO" id="GO:0016020">
    <property type="term" value="C:membrane"/>
    <property type="evidence" value="ECO:0007669"/>
    <property type="project" value="UniProtKB-SubCell"/>
</dbReference>
<dbReference type="OMA" id="VWQLIAT"/>
<feature type="transmembrane region" description="Helical" evidence="4">
    <location>
        <begin position="314"/>
        <end position="333"/>
    </location>
</feature>
<dbReference type="InterPro" id="IPR050327">
    <property type="entry name" value="Proton-linked_MCT"/>
</dbReference>
<evidence type="ECO:0000313" key="7">
    <source>
        <dbReference type="Proteomes" id="UP000002499"/>
    </source>
</evidence>
<feature type="region of interest" description="Disordered" evidence="3">
    <location>
        <begin position="1"/>
        <end position="41"/>
    </location>
</feature>
<dbReference type="PROSITE" id="PS50850">
    <property type="entry name" value="MFS"/>
    <property type="match status" value="1"/>
</dbReference>
<name>E9DXY6_METAQ</name>
<dbReference type="eggNOG" id="KOG2504">
    <property type="taxonomic scope" value="Eukaryota"/>
</dbReference>
<dbReference type="InterPro" id="IPR036259">
    <property type="entry name" value="MFS_trans_sf"/>
</dbReference>
<dbReference type="Gene3D" id="1.20.1250.20">
    <property type="entry name" value="MFS general substrate transporter like domains"/>
    <property type="match status" value="2"/>
</dbReference>
<dbReference type="InterPro" id="IPR020846">
    <property type="entry name" value="MFS_dom"/>
</dbReference>
<keyword evidence="4" id="KW-1133">Transmembrane helix</keyword>
<dbReference type="SUPFAM" id="SSF103473">
    <property type="entry name" value="MFS general substrate transporter"/>
    <property type="match status" value="1"/>
</dbReference>